<sequence>MADQELLGVFQEEKGLAVSGEPYDKPVDVHTRHHGKQFEVPYCSAISGKGPDAWFDKNLKLATPADRYSEPLDLPTVVAARAGPAAAAIPESNGRPLHDKPFRPSNPSQRPGKASGSLYGTFGPLSLFFAAPESGGHDQPRRPITAPVDQEALGNIYTNNPKRGGPGYPDQYRLLSGGSYSYVPDEYERGRTLEKALKHEARSRIPKPFWGGTRANGVFTSDSEMYATPPNKSPTRSRSASDGRQPAWRPNNPGPKGRYYGLLSSPSYIPCPAPPDKPQPQLRNWPSPSRPFVPSTAGHKRLSMWSVNPYERVAEGSSMPLHASAIAPAAAAVH</sequence>
<reference evidence="7 8" key="1">
    <citation type="journal article" date="2023" name="IScience">
        <title>Expanded male sex-determining region conserved during the evolution of homothallism in the green alga Volvox.</title>
        <authorList>
            <person name="Yamamoto K."/>
            <person name="Matsuzaki R."/>
            <person name="Mahakham W."/>
            <person name="Heman W."/>
            <person name="Sekimoto H."/>
            <person name="Kawachi M."/>
            <person name="Minakuchi Y."/>
            <person name="Toyoda A."/>
            <person name="Nozaki H."/>
        </authorList>
    </citation>
    <scope>NUCLEOTIDE SEQUENCE [LARGE SCALE GENOMIC DNA]</scope>
    <source>
        <strain evidence="7 8">NIES-4468</strain>
    </source>
</reference>
<feature type="region of interest" description="Disordered" evidence="6">
    <location>
        <begin position="214"/>
        <end position="297"/>
    </location>
</feature>
<comment type="subcellular location">
    <subcellularLocation>
        <location evidence="1">Cytoplasm</location>
        <location evidence="1">Cytoskeleton</location>
        <location evidence="1">Microtubule organizing center</location>
        <location evidence="1">Centrosome</location>
    </subcellularLocation>
</comment>
<dbReference type="Proteomes" id="UP001165090">
    <property type="component" value="Unassembled WGS sequence"/>
</dbReference>
<protein>
    <recommendedName>
        <fullName evidence="5">Cilia-and flagella-associated protein 96</fullName>
    </recommendedName>
</protein>
<feature type="compositionally biased region" description="Polar residues" evidence="6">
    <location>
        <begin position="233"/>
        <end position="242"/>
    </location>
</feature>
<evidence type="ECO:0000313" key="7">
    <source>
        <dbReference type="EMBL" id="GLI59408.1"/>
    </source>
</evidence>
<gene>
    <name evidence="7" type="ORF">VaNZ11_001291</name>
</gene>
<feature type="compositionally biased region" description="Pro residues" evidence="6">
    <location>
        <begin position="269"/>
        <end position="278"/>
    </location>
</feature>
<keyword evidence="8" id="KW-1185">Reference proteome</keyword>
<dbReference type="EMBL" id="BSDZ01000004">
    <property type="protein sequence ID" value="GLI59408.1"/>
    <property type="molecule type" value="Genomic_DNA"/>
</dbReference>
<dbReference type="InterPro" id="IPR029358">
    <property type="entry name" value="CFAP96"/>
</dbReference>
<feature type="region of interest" description="Disordered" evidence="6">
    <location>
        <begin position="85"/>
        <end position="115"/>
    </location>
</feature>
<proteinExistence type="inferred from homology"/>
<organism evidence="7 8">
    <name type="scientific">Volvox africanus</name>
    <dbReference type="NCBI Taxonomy" id="51714"/>
    <lineage>
        <taxon>Eukaryota</taxon>
        <taxon>Viridiplantae</taxon>
        <taxon>Chlorophyta</taxon>
        <taxon>core chlorophytes</taxon>
        <taxon>Chlorophyceae</taxon>
        <taxon>CS clade</taxon>
        <taxon>Chlamydomonadales</taxon>
        <taxon>Volvocaceae</taxon>
        <taxon>Volvox</taxon>
    </lineage>
</organism>
<evidence type="ECO:0000313" key="8">
    <source>
        <dbReference type="Proteomes" id="UP001165090"/>
    </source>
</evidence>
<keyword evidence="2" id="KW-0963">Cytoplasm</keyword>
<dbReference type="Pfam" id="PF15239">
    <property type="entry name" value="CFAP96-like"/>
    <property type="match status" value="1"/>
</dbReference>
<evidence type="ECO:0000256" key="6">
    <source>
        <dbReference type="SAM" id="MobiDB-lite"/>
    </source>
</evidence>
<dbReference type="PANTHER" id="PTHR31144:SF1">
    <property type="entry name" value="UPF0602 PROTEIN C4ORF47"/>
    <property type="match status" value="1"/>
</dbReference>
<evidence type="ECO:0000256" key="1">
    <source>
        <dbReference type="ARBA" id="ARBA00004300"/>
    </source>
</evidence>
<keyword evidence="3" id="KW-0206">Cytoskeleton</keyword>
<evidence type="ECO:0000256" key="2">
    <source>
        <dbReference type="ARBA" id="ARBA00022490"/>
    </source>
</evidence>
<evidence type="ECO:0000256" key="3">
    <source>
        <dbReference type="ARBA" id="ARBA00023212"/>
    </source>
</evidence>
<accession>A0ABQ5RQ19</accession>
<comment type="similarity">
    <text evidence="4">Belongs to the CFAP96 family.</text>
</comment>
<comment type="caution">
    <text evidence="7">The sequence shown here is derived from an EMBL/GenBank/DDBJ whole genome shotgun (WGS) entry which is preliminary data.</text>
</comment>
<dbReference type="PANTHER" id="PTHR31144">
    <property type="entry name" value="UPF0602 PROTEIN C4ORF47"/>
    <property type="match status" value="1"/>
</dbReference>
<evidence type="ECO:0000256" key="4">
    <source>
        <dbReference type="ARBA" id="ARBA00035656"/>
    </source>
</evidence>
<name>A0ABQ5RQ19_9CHLO</name>
<evidence type="ECO:0000256" key="5">
    <source>
        <dbReference type="ARBA" id="ARBA00035693"/>
    </source>
</evidence>